<feature type="region of interest" description="Disordered" evidence="1">
    <location>
        <begin position="111"/>
        <end position="136"/>
    </location>
</feature>
<evidence type="ECO:0000313" key="3">
    <source>
        <dbReference type="Proteomes" id="UP000626210"/>
    </source>
</evidence>
<sequence>MLLFSNRRTDAQTNEVFLTSFSPGSERLSLASVQKKGKGWAFGNVDDDVDDNDAAHALHPLFTADKPVLVYVHGNNNTPLDAVRRCALLEQLYDVNVVAFSWPSEGYLPDGKPLPHAGDAADGDESDLKSVTGSNRKTASVQGKIARYHQAKTNALDSTDAFARFLRMVGGVRLLANRQPFSLAAHSLGAHLFQYTLALPGANEAAGTAHNIALLAACVRASGHKDWVAAVKPKGQFFIAYNKGDSVLFGASVADGMQTKLGAEPGVDRHRAPHMRYVSFTNSQAGLGGHRYFALEKMDKRHRTLFNRIFRSEADIQASEYPRQVYAVGCDPDMLTCYMGQPEHTGGEV</sequence>
<comment type="caution">
    <text evidence="2">The sequence shown here is derived from an EMBL/GenBank/DDBJ whole genome shotgun (WGS) entry which is preliminary data.</text>
</comment>
<evidence type="ECO:0000313" key="2">
    <source>
        <dbReference type="EMBL" id="GHC78685.1"/>
    </source>
</evidence>
<proteinExistence type="predicted"/>
<name>A0ABQ3G0P5_9BURK</name>
<dbReference type="Pfam" id="PF05990">
    <property type="entry name" value="DUF900"/>
    <property type="match status" value="1"/>
</dbReference>
<accession>A0ABQ3G0P5</accession>
<evidence type="ECO:0008006" key="4">
    <source>
        <dbReference type="Google" id="ProtNLM"/>
    </source>
</evidence>
<organism evidence="2 3">
    <name type="scientific">Pseudorhodoferax aquiterrae</name>
    <dbReference type="NCBI Taxonomy" id="747304"/>
    <lineage>
        <taxon>Bacteria</taxon>
        <taxon>Pseudomonadati</taxon>
        <taxon>Pseudomonadota</taxon>
        <taxon>Betaproteobacteria</taxon>
        <taxon>Burkholderiales</taxon>
        <taxon>Comamonadaceae</taxon>
    </lineage>
</organism>
<keyword evidence="3" id="KW-1185">Reference proteome</keyword>
<dbReference type="Proteomes" id="UP000626210">
    <property type="component" value="Unassembled WGS sequence"/>
</dbReference>
<dbReference type="InterPro" id="IPR010297">
    <property type="entry name" value="DUF900_hydrolase"/>
</dbReference>
<dbReference type="EMBL" id="BMYK01000004">
    <property type="protein sequence ID" value="GHC78685.1"/>
    <property type="molecule type" value="Genomic_DNA"/>
</dbReference>
<dbReference type="SUPFAM" id="SSF53474">
    <property type="entry name" value="alpha/beta-Hydrolases"/>
    <property type="match status" value="1"/>
</dbReference>
<dbReference type="InterPro" id="IPR029058">
    <property type="entry name" value="AB_hydrolase_fold"/>
</dbReference>
<protein>
    <recommendedName>
        <fullName evidence="4">Alpha/beta hydrolase</fullName>
    </recommendedName>
</protein>
<gene>
    <name evidence="2" type="ORF">GCM10007320_19340</name>
</gene>
<evidence type="ECO:0000256" key="1">
    <source>
        <dbReference type="SAM" id="MobiDB-lite"/>
    </source>
</evidence>
<reference evidence="3" key="1">
    <citation type="journal article" date="2019" name="Int. J. Syst. Evol. Microbiol.">
        <title>The Global Catalogue of Microorganisms (GCM) 10K type strain sequencing project: providing services to taxonomists for standard genome sequencing and annotation.</title>
        <authorList>
            <consortium name="The Broad Institute Genomics Platform"/>
            <consortium name="The Broad Institute Genome Sequencing Center for Infectious Disease"/>
            <person name="Wu L."/>
            <person name="Ma J."/>
        </authorList>
    </citation>
    <scope>NUCLEOTIDE SEQUENCE [LARGE SCALE GENOMIC DNA]</scope>
    <source>
        <strain evidence="3">KCTC 23314</strain>
    </source>
</reference>
<dbReference type="Gene3D" id="3.40.50.1820">
    <property type="entry name" value="alpha/beta hydrolase"/>
    <property type="match status" value="1"/>
</dbReference>
<dbReference type="RefSeq" id="WP_189686724.1">
    <property type="nucleotide sequence ID" value="NZ_BMYK01000004.1"/>
</dbReference>